<proteinExistence type="predicted"/>
<keyword evidence="2" id="KW-1185">Reference proteome</keyword>
<reference evidence="1 2" key="1">
    <citation type="journal article" date="2022" name="Genome Biol. Evol.">
        <title>The Spruce Budworm Genome: Reconstructing the Evolutionary History of Antifreeze Proteins.</title>
        <authorList>
            <person name="Beliveau C."/>
            <person name="Gagne P."/>
            <person name="Picq S."/>
            <person name="Vernygora O."/>
            <person name="Keeling C.I."/>
            <person name="Pinkney K."/>
            <person name="Doucet D."/>
            <person name="Wen F."/>
            <person name="Johnston J.S."/>
            <person name="Maaroufi H."/>
            <person name="Boyle B."/>
            <person name="Laroche J."/>
            <person name="Dewar K."/>
            <person name="Juretic N."/>
            <person name="Blackburn G."/>
            <person name="Nisole A."/>
            <person name="Brunet B."/>
            <person name="Brandao M."/>
            <person name="Lumley L."/>
            <person name="Duan J."/>
            <person name="Quan G."/>
            <person name="Lucarotti C.J."/>
            <person name="Roe A.D."/>
            <person name="Sperling F.A.H."/>
            <person name="Levesque R.C."/>
            <person name="Cusson M."/>
        </authorList>
    </citation>
    <scope>NUCLEOTIDE SEQUENCE [LARGE SCALE GENOMIC DNA]</scope>
    <source>
        <strain evidence="1">Glfc:IPQL:Cfum</strain>
    </source>
</reference>
<accession>A0ACC0KHE9</accession>
<evidence type="ECO:0000313" key="1">
    <source>
        <dbReference type="EMBL" id="KAI8435713.1"/>
    </source>
</evidence>
<organism evidence="1 2">
    <name type="scientific">Choristoneura fumiferana</name>
    <name type="common">Spruce budworm moth</name>
    <name type="synonym">Archips fumiferana</name>
    <dbReference type="NCBI Taxonomy" id="7141"/>
    <lineage>
        <taxon>Eukaryota</taxon>
        <taxon>Metazoa</taxon>
        <taxon>Ecdysozoa</taxon>
        <taxon>Arthropoda</taxon>
        <taxon>Hexapoda</taxon>
        <taxon>Insecta</taxon>
        <taxon>Pterygota</taxon>
        <taxon>Neoptera</taxon>
        <taxon>Endopterygota</taxon>
        <taxon>Lepidoptera</taxon>
        <taxon>Glossata</taxon>
        <taxon>Ditrysia</taxon>
        <taxon>Tortricoidea</taxon>
        <taxon>Tortricidae</taxon>
        <taxon>Tortricinae</taxon>
        <taxon>Choristoneura</taxon>
    </lineage>
</organism>
<comment type="caution">
    <text evidence="1">The sequence shown here is derived from an EMBL/GenBank/DDBJ whole genome shotgun (WGS) entry which is preliminary data.</text>
</comment>
<dbReference type="Proteomes" id="UP001064048">
    <property type="component" value="Chromosome 6"/>
</dbReference>
<dbReference type="EMBL" id="CM046106">
    <property type="protein sequence ID" value="KAI8435713.1"/>
    <property type="molecule type" value="Genomic_DNA"/>
</dbReference>
<evidence type="ECO:0000313" key="2">
    <source>
        <dbReference type="Proteomes" id="UP001064048"/>
    </source>
</evidence>
<protein>
    <submittedName>
        <fullName evidence="1">Uncharacterized protein</fullName>
    </submittedName>
</protein>
<gene>
    <name evidence="1" type="ORF">MSG28_003962</name>
</gene>
<sequence length="131" mass="14406">MPLSKRINNLHINNNLASTSVSQTQEANMVNNINLENGISSPSSSSDSERRPSYDPGISSAESKYYYENKLLFELHLERTQRLGQHDEDSEMNFAAFSAANATGTHFVTTGGQLPVTKLQQSVSNNGNTLQ</sequence>
<name>A0ACC0KHE9_CHOFU</name>
<feature type="non-terminal residue" evidence="1">
    <location>
        <position position="131"/>
    </location>
</feature>